<reference evidence="3" key="1">
    <citation type="submission" date="2025-08" db="UniProtKB">
        <authorList>
            <consortium name="RefSeq"/>
        </authorList>
    </citation>
    <scope>IDENTIFICATION</scope>
    <source>
        <tissue evidence="3">Ear skin</tissue>
    </source>
</reference>
<feature type="region of interest" description="Disordered" evidence="1">
    <location>
        <begin position="1"/>
        <end position="332"/>
    </location>
</feature>
<evidence type="ECO:0000313" key="2">
    <source>
        <dbReference type="Proteomes" id="UP000694856"/>
    </source>
</evidence>
<proteinExistence type="predicted"/>
<keyword evidence="2" id="KW-1185">Reference proteome</keyword>
<gene>
    <name evidence="3" type="primary">LOC116660727</name>
</gene>
<dbReference type="AlphaFoldDB" id="A0A8B8SAA4"/>
<accession>A0A8B8SAA4</accession>
<evidence type="ECO:0000313" key="3">
    <source>
        <dbReference type="RefSeq" id="XP_032326720.1"/>
    </source>
</evidence>
<feature type="compositionally biased region" description="Basic and acidic residues" evidence="1">
    <location>
        <begin position="254"/>
        <end position="265"/>
    </location>
</feature>
<dbReference type="KEGG" id="cfr:116660727"/>
<evidence type="ECO:0000256" key="1">
    <source>
        <dbReference type="SAM" id="MobiDB-lite"/>
    </source>
</evidence>
<feature type="compositionally biased region" description="Low complexity" evidence="1">
    <location>
        <begin position="190"/>
        <end position="199"/>
    </location>
</feature>
<feature type="compositionally biased region" description="Basic and acidic residues" evidence="1">
    <location>
        <begin position="23"/>
        <end position="36"/>
    </location>
</feature>
<dbReference type="GeneID" id="116660727"/>
<protein>
    <submittedName>
        <fullName evidence="3">Synapsin-1-like</fullName>
    </submittedName>
</protein>
<feature type="compositionally biased region" description="Polar residues" evidence="1">
    <location>
        <begin position="209"/>
        <end position="222"/>
    </location>
</feature>
<dbReference type="Proteomes" id="UP000694856">
    <property type="component" value="Chromosome 31"/>
</dbReference>
<dbReference type="RefSeq" id="XP_032326720.1">
    <property type="nucleotide sequence ID" value="XM_032470829.1"/>
</dbReference>
<name>A0A8B8SAA4_CAMFR</name>
<feature type="compositionally biased region" description="Polar residues" evidence="1">
    <location>
        <begin position="288"/>
        <end position="300"/>
    </location>
</feature>
<sequence>MPASQQQTDLKPVAGGTAGGRGRPQDRTRPRWEQIDRLPGADPSPRCRRCRRPRTLTAPLRLAGAGSNPGAHTGKHPSHRGGPVNAPNRARLPGAGHDPGPGRRYPGAVQRPPTSRGGTRFPKRGGEAATKARGSATANVAGWGGDARAGAHALRDTASGAERGRAGPSGAERGLARPCQAGPRGGGAGPPAAQDGPAGLPTPMPTPRQPTGSRPTIPSNTGPGPGRTPHSQVLRWTPHNPLTPVTAPGHTTSARHDSSPDRRDGAPSPHTEVPTPPTLCPITTPTPQSLQTKLNPHASAQGQDGLGLGHHGDSRQMGISRSVRAHSLVSSA</sequence>
<organism evidence="2 3">
    <name type="scientific">Camelus ferus</name>
    <name type="common">Wild bactrian camel</name>
    <name type="synonym">Camelus bactrianus ferus</name>
    <dbReference type="NCBI Taxonomy" id="419612"/>
    <lineage>
        <taxon>Eukaryota</taxon>
        <taxon>Metazoa</taxon>
        <taxon>Chordata</taxon>
        <taxon>Craniata</taxon>
        <taxon>Vertebrata</taxon>
        <taxon>Euteleostomi</taxon>
        <taxon>Mammalia</taxon>
        <taxon>Eutheria</taxon>
        <taxon>Laurasiatheria</taxon>
        <taxon>Artiodactyla</taxon>
        <taxon>Tylopoda</taxon>
        <taxon>Camelidae</taxon>
        <taxon>Camelus</taxon>
    </lineage>
</organism>